<keyword evidence="2" id="KW-1185">Reference proteome</keyword>
<evidence type="ECO:0000313" key="1">
    <source>
        <dbReference type="EMBL" id="SLJ94316.1"/>
    </source>
</evidence>
<reference evidence="2" key="1">
    <citation type="submission" date="2017-02" db="EMBL/GenBank/DDBJ databases">
        <authorList>
            <person name="Varghese N."/>
            <person name="Submissions S."/>
        </authorList>
    </citation>
    <scope>NUCLEOTIDE SEQUENCE [LARGE SCALE GENOMIC DNA]</scope>
    <source>
        <strain evidence="2">SM117</strain>
    </source>
</reference>
<dbReference type="Proteomes" id="UP000190989">
    <property type="component" value="Unassembled WGS sequence"/>
</dbReference>
<proteinExistence type="predicted"/>
<dbReference type="AlphaFoldDB" id="A0A1U6HEW8"/>
<dbReference type="STRING" id="428990.SAMN06295987_102277"/>
<protein>
    <submittedName>
        <fullName evidence="1">Uncharacterized protein</fullName>
    </submittedName>
</protein>
<organism evidence="1 2">
    <name type="scientific">Novosphingobium mathurense</name>
    <dbReference type="NCBI Taxonomy" id="428990"/>
    <lineage>
        <taxon>Bacteria</taxon>
        <taxon>Pseudomonadati</taxon>
        <taxon>Pseudomonadota</taxon>
        <taxon>Alphaproteobacteria</taxon>
        <taxon>Sphingomonadales</taxon>
        <taxon>Sphingomonadaceae</taxon>
        <taxon>Novosphingobium</taxon>
    </lineage>
</organism>
<dbReference type="RefSeq" id="WP_079730030.1">
    <property type="nucleotide sequence ID" value="NZ_FVZE01000002.1"/>
</dbReference>
<sequence>MTRHIIAAEAGKALDALASRLTAAASSLGKAHARSRRLARRDDETRWRRADLVWPLFPKG</sequence>
<name>A0A1U6HEW8_9SPHN</name>
<dbReference type="EMBL" id="FVZE01000002">
    <property type="protein sequence ID" value="SLJ94316.1"/>
    <property type="molecule type" value="Genomic_DNA"/>
</dbReference>
<evidence type="ECO:0000313" key="2">
    <source>
        <dbReference type="Proteomes" id="UP000190989"/>
    </source>
</evidence>
<gene>
    <name evidence="1" type="ORF">SAMN06295987_102277</name>
</gene>
<accession>A0A1U6HEW8</accession>